<dbReference type="EMBL" id="JH431264">
    <property type="status" value="NOT_ANNOTATED_CDS"/>
    <property type="molecule type" value="Genomic_DNA"/>
</dbReference>
<evidence type="ECO:0000259" key="2">
    <source>
        <dbReference type="Pfam" id="PF08434"/>
    </source>
</evidence>
<dbReference type="AlphaFoldDB" id="T1IPK9"/>
<proteinExistence type="predicted"/>
<dbReference type="PhylomeDB" id="T1IPK9"/>
<keyword evidence="4" id="KW-1185">Reference proteome</keyword>
<accession>T1IPK9</accession>
<dbReference type="InterPro" id="IPR013642">
    <property type="entry name" value="CLCA_N"/>
</dbReference>
<name>T1IPK9_STRMM</name>
<dbReference type="Pfam" id="PF08434">
    <property type="entry name" value="CLCA"/>
    <property type="match status" value="1"/>
</dbReference>
<dbReference type="EnsemblMetazoa" id="SMAR002961-RA">
    <property type="protein sequence ID" value="SMAR002961-PA"/>
    <property type="gene ID" value="SMAR002961"/>
</dbReference>
<keyword evidence="1" id="KW-0472">Membrane</keyword>
<organism evidence="3 4">
    <name type="scientific">Strigamia maritima</name>
    <name type="common">European centipede</name>
    <name type="synonym">Geophilus maritimus</name>
    <dbReference type="NCBI Taxonomy" id="126957"/>
    <lineage>
        <taxon>Eukaryota</taxon>
        <taxon>Metazoa</taxon>
        <taxon>Ecdysozoa</taxon>
        <taxon>Arthropoda</taxon>
        <taxon>Myriapoda</taxon>
        <taxon>Chilopoda</taxon>
        <taxon>Pleurostigmophora</taxon>
        <taxon>Geophilomorpha</taxon>
        <taxon>Linotaeniidae</taxon>
        <taxon>Strigamia</taxon>
    </lineage>
</organism>
<dbReference type="HOGENOM" id="CLU_005812_0_1_1"/>
<sequence length="633" mass="72796">MLYTPIVVRLLVAYIFNFNLLTDLMFIRASEFLHVATNQLTSFEEIIIILPFNSGNTSAQQLWNSVEKSDILIVQKPTIYPYTQQSQGCRHPASSLLDNWIRLRYGVFEEHGWEKDDLYPDIYWESGQMKLTQCINKYMTNETPFPAYSTDEIHLCNNESHNYNAPTRQNVLCSYRSIWDVMMEHDDFQNNLKPHQYLQPKFKIMKQAQLHVVFIIDASHHYHSMLLQFQQAMAFLILNELPKHTLVTLIEHKEGNAELLLKLTEITDMQSREDFLYTLPNEPNGQPNLEAALIIADKVYKNHSKYQTVFYIPIFGKFEGASQIDKISTYPKYDSANINNINNIVLPEAKNIGKSLNHALNKILHQYYPNTQHTITIINELYTKGKTYNFYTETDTDELIVTIVSTVLDSIQEVVLIPPINSPILLTHSEMCTQDLSRRIATCRVLQPESGLWRLAIISDDSLQDIIVDITVKCTSCVSVQSWLSMSHIIKTSTRDLPFIYAQLSSPTKFLNATVIAHVKHAPTRKQKSIELIDNGKDPDIIKADNIYTAILSPLKEAGWYYITISINVTKEASVSKYLHLQRQVLTGSIYLDERIPDDSSMRYPTRVLDLHIDVSTTEQDNQLNMTFVGVKT</sequence>
<dbReference type="STRING" id="126957.T1IPK9"/>
<evidence type="ECO:0000313" key="4">
    <source>
        <dbReference type="Proteomes" id="UP000014500"/>
    </source>
</evidence>
<reference evidence="4" key="1">
    <citation type="submission" date="2011-05" db="EMBL/GenBank/DDBJ databases">
        <authorList>
            <person name="Richards S.R."/>
            <person name="Qu J."/>
            <person name="Jiang H."/>
            <person name="Jhangiani S.N."/>
            <person name="Agravi P."/>
            <person name="Goodspeed R."/>
            <person name="Gross S."/>
            <person name="Mandapat C."/>
            <person name="Jackson L."/>
            <person name="Mathew T."/>
            <person name="Pu L."/>
            <person name="Thornton R."/>
            <person name="Saada N."/>
            <person name="Wilczek-Boney K.B."/>
            <person name="Lee S."/>
            <person name="Kovar C."/>
            <person name="Wu Y."/>
            <person name="Scherer S.E."/>
            <person name="Worley K.C."/>
            <person name="Muzny D.M."/>
            <person name="Gibbs R."/>
        </authorList>
    </citation>
    <scope>NUCLEOTIDE SEQUENCE</scope>
    <source>
        <strain evidence="4">Brora</strain>
    </source>
</reference>
<dbReference type="SUPFAM" id="SSF53300">
    <property type="entry name" value="vWA-like"/>
    <property type="match status" value="1"/>
</dbReference>
<feature type="domain" description="Calcium-activated chloride channel N-terminal" evidence="2">
    <location>
        <begin position="154"/>
        <end position="191"/>
    </location>
</feature>
<feature type="transmembrane region" description="Helical" evidence="1">
    <location>
        <begin position="6"/>
        <end position="27"/>
    </location>
</feature>
<dbReference type="InterPro" id="IPR036465">
    <property type="entry name" value="vWFA_dom_sf"/>
</dbReference>
<dbReference type="GO" id="GO:0032991">
    <property type="term" value="C:protein-containing complex"/>
    <property type="evidence" value="ECO:0007669"/>
    <property type="project" value="UniProtKB-ARBA"/>
</dbReference>
<protein>
    <recommendedName>
        <fullName evidence="2">Calcium-activated chloride channel N-terminal domain-containing protein</fullName>
    </recommendedName>
</protein>
<keyword evidence="1" id="KW-1133">Transmembrane helix</keyword>
<evidence type="ECO:0000256" key="1">
    <source>
        <dbReference type="SAM" id="Phobius"/>
    </source>
</evidence>
<reference evidence="3" key="2">
    <citation type="submission" date="2015-02" db="UniProtKB">
        <authorList>
            <consortium name="EnsemblMetazoa"/>
        </authorList>
    </citation>
    <scope>IDENTIFICATION</scope>
</reference>
<keyword evidence="1" id="KW-0812">Transmembrane</keyword>
<dbReference type="Proteomes" id="UP000014500">
    <property type="component" value="Unassembled WGS sequence"/>
</dbReference>
<evidence type="ECO:0000313" key="3">
    <source>
        <dbReference type="EnsemblMetazoa" id="SMAR002961-PA"/>
    </source>
</evidence>